<sequence>MQLWRIDLAGATGLHDRFAPLLTHAEQLQASRRRTGRVQEHFSVGRACLRILLGNASGLDPLSLTITTRVHGKPQLSHRNGPRIAFNVAHSKDTILIALTRTGHIGVDVEYFDRSTDIMEVAHHNFTASESRSLAAITDPQARVKTFYRYWTRKEAVLKADGRGLIASLASFDISFESVTLHPVRIAESPDDQGKLFFVSDLSLGIEAAGAIALESPDSPVRQLIFPLSRPW</sequence>
<dbReference type="InterPro" id="IPR050559">
    <property type="entry name" value="P-Pant_transferase_sf"/>
</dbReference>
<reference evidence="4 5" key="1">
    <citation type="submission" date="2020-07" db="EMBL/GenBank/DDBJ databases">
        <title>Genomic Encyclopedia of Type Strains, Phase IV (KMG-V): Genome sequencing to study the core and pangenomes of soil and plant-associated prokaryotes.</title>
        <authorList>
            <person name="Whitman W."/>
        </authorList>
    </citation>
    <scope>NUCLEOTIDE SEQUENCE [LARGE SCALE GENOMIC DNA]</scope>
    <source>
        <strain evidence="4 5">M8UP30</strain>
    </source>
</reference>
<comment type="caution">
    <text evidence="4">The sequence shown here is derived from an EMBL/GenBank/DDBJ whole genome shotgun (WGS) entry which is preliminary data.</text>
</comment>
<dbReference type="EC" id="2.7.8.-" evidence="4"/>
<dbReference type="PANTHER" id="PTHR12215">
    <property type="entry name" value="PHOSPHOPANTETHEINE TRANSFERASE"/>
    <property type="match status" value="1"/>
</dbReference>
<dbReference type="Gene3D" id="3.90.470.20">
    <property type="entry name" value="4'-phosphopantetheinyl transferase domain"/>
    <property type="match status" value="1"/>
</dbReference>
<feature type="domain" description="4'-phosphopantetheinyl transferase" evidence="3">
    <location>
        <begin position="105"/>
        <end position="178"/>
    </location>
</feature>
<organism evidence="4 5">
    <name type="scientific">Tunturiibacter lichenicola</name>
    <dbReference type="NCBI Taxonomy" id="2051959"/>
    <lineage>
        <taxon>Bacteria</taxon>
        <taxon>Pseudomonadati</taxon>
        <taxon>Acidobacteriota</taxon>
        <taxon>Terriglobia</taxon>
        <taxon>Terriglobales</taxon>
        <taxon>Acidobacteriaceae</taxon>
        <taxon>Tunturiibacter</taxon>
    </lineage>
</organism>
<comment type="similarity">
    <text evidence="1">Belongs to the P-Pant transferase superfamily. Gsp/Sfp/HetI/AcpT family.</text>
</comment>
<dbReference type="AlphaFoldDB" id="A0A7Y9T2N8"/>
<evidence type="ECO:0000313" key="4">
    <source>
        <dbReference type="EMBL" id="NYF51913.1"/>
    </source>
</evidence>
<dbReference type="PANTHER" id="PTHR12215:SF10">
    <property type="entry name" value="L-AMINOADIPATE-SEMIALDEHYDE DEHYDROGENASE-PHOSPHOPANTETHEINYL TRANSFERASE"/>
    <property type="match status" value="1"/>
</dbReference>
<dbReference type="InterPro" id="IPR008278">
    <property type="entry name" value="4-PPantetheinyl_Trfase_dom"/>
</dbReference>
<evidence type="ECO:0000256" key="2">
    <source>
        <dbReference type="ARBA" id="ARBA00022679"/>
    </source>
</evidence>
<dbReference type="Pfam" id="PF01648">
    <property type="entry name" value="ACPS"/>
    <property type="match status" value="1"/>
</dbReference>
<proteinExistence type="inferred from homology"/>
<dbReference type="SUPFAM" id="SSF56214">
    <property type="entry name" value="4'-phosphopantetheinyl transferase"/>
    <property type="match status" value="2"/>
</dbReference>
<name>A0A7Y9T2N8_9BACT</name>
<evidence type="ECO:0000259" key="3">
    <source>
        <dbReference type="Pfam" id="PF01648"/>
    </source>
</evidence>
<dbReference type="GO" id="GO:0000287">
    <property type="term" value="F:magnesium ion binding"/>
    <property type="evidence" value="ECO:0007669"/>
    <property type="project" value="InterPro"/>
</dbReference>
<dbReference type="InterPro" id="IPR037143">
    <property type="entry name" value="4-PPantetheinyl_Trfase_dom_sf"/>
</dbReference>
<dbReference type="Proteomes" id="UP000534186">
    <property type="component" value="Unassembled WGS sequence"/>
</dbReference>
<protein>
    <submittedName>
        <fullName evidence="4">4'-phosphopantetheinyl transferase</fullName>
        <ecNumber evidence="4">2.7.8.-</ecNumber>
    </submittedName>
</protein>
<dbReference type="GO" id="GO:0008897">
    <property type="term" value="F:holo-[acyl-carrier-protein] synthase activity"/>
    <property type="evidence" value="ECO:0007669"/>
    <property type="project" value="InterPro"/>
</dbReference>
<dbReference type="GO" id="GO:0019878">
    <property type="term" value="P:lysine biosynthetic process via aminoadipic acid"/>
    <property type="evidence" value="ECO:0007669"/>
    <property type="project" value="TreeGrafter"/>
</dbReference>
<keyword evidence="2 4" id="KW-0808">Transferase</keyword>
<dbReference type="GO" id="GO:0005829">
    <property type="term" value="C:cytosol"/>
    <property type="evidence" value="ECO:0007669"/>
    <property type="project" value="TreeGrafter"/>
</dbReference>
<dbReference type="EMBL" id="JACCCV010000001">
    <property type="protein sequence ID" value="NYF51913.1"/>
    <property type="molecule type" value="Genomic_DNA"/>
</dbReference>
<evidence type="ECO:0000256" key="1">
    <source>
        <dbReference type="ARBA" id="ARBA00010990"/>
    </source>
</evidence>
<accession>A0A7Y9T2N8</accession>
<gene>
    <name evidence="4" type="ORF">HDF12_002278</name>
</gene>
<evidence type="ECO:0000313" key="5">
    <source>
        <dbReference type="Proteomes" id="UP000534186"/>
    </source>
</evidence>